<dbReference type="RefSeq" id="WP_207598069.1">
    <property type="nucleotide sequence ID" value="NZ_JAFNJU010000001.1"/>
</dbReference>
<proteinExistence type="predicted"/>
<keyword evidence="1" id="KW-1133">Transmembrane helix</keyword>
<keyword evidence="3" id="KW-1185">Reference proteome</keyword>
<evidence type="ECO:0000313" key="3">
    <source>
        <dbReference type="Proteomes" id="UP000664218"/>
    </source>
</evidence>
<organism evidence="2 3">
    <name type="scientific">Proteiniclasticum aestuarii</name>
    <dbReference type="NCBI Taxonomy" id="2817862"/>
    <lineage>
        <taxon>Bacteria</taxon>
        <taxon>Bacillati</taxon>
        <taxon>Bacillota</taxon>
        <taxon>Clostridia</taxon>
        <taxon>Eubacteriales</taxon>
        <taxon>Clostridiaceae</taxon>
        <taxon>Proteiniclasticum</taxon>
    </lineage>
</organism>
<name>A0A939KJC5_9CLOT</name>
<reference evidence="2" key="1">
    <citation type="submission" date="2021-03" db="EMBL/GenBank/DDBJ databases">
        <title>Proteiniclasticum marinus sp. nov., isolated from tidal flat sediment.</title>
        <authorList>
            <person name="Namirimu T."/>
            <person name="Yang J.-A."/>
            <person name="Yang S.-H."/>
            <person name="Kim Y.-J."/>
            <person name="Kwon K.K."/>
        </authorList>
    </citation>
    <scope>NUCLEOTIDE SEQUENCE</scope>
    <source>
        <strain evidence="2">SCR006</strain>
    </source>
</reference>
<dbReference type="AlphaFoldDB" id="A0A939KJC5"/>
<dbReference type="Proteomes" id="UP000664218">
    <property type="component" value="Unassembled WGS sequence"/>
</dbReference>
<keyword evidence="1" id="KW-0812">Transmembrane</keyword>
<gene>
    <name evidence="2" type="ORF">J3A84_00660</name>
</gene>
<dbReference type="Pfam" id="PF13630">
    <property type="entry name" value="SdpI"/>
    <property type="match status" value="1"/>
</dbReference>
<accession>A0A939KJC5</accession>
<dbReference type="EMBL" id="JAFNJU010000001">
    <property type="protein sequence ID" value="MBO1263550.1"/>
    <property type="molecule type" value="Genomic_DNA"/>
</dbReference>
<feature type="transmembrane region" description="Helical" evidence="1">
    <location>
        <begin position="6"/>
        <end position="24"/>
    </location>
</feature>
<comment type="caution">
    <text evidence="2">The sequence shown here is derived from an EMBL/GenBank/DDBJ whole genome shotgun (WGS) entry which is preliminary data.</text>
</comment>
<keyword evidence="1" id="KW-0472">Membrane</keyword>
<evidence type="ECO:0000313" key="2">
    <source>
        <dbReference type="EMBL" id="MBO1263550.1"/>
    </source>
</evidence>
<feature type="transmembrane region" description="Helical" evidence="1">
    <location>
        <begin position="84"/>
        <end position="106"/>
    </location>
</feature>
<sequence>MVLFSLSMTLMLTATMILFGLLFLKKPPKEINGLFGYRTRMSSINDETWYFAHQYAGAVWIRTGVAVLAASLLVIWFLKSSKKFESYMLILFYLQMASLLMVIPLTEKALRKTFDRDGQLRQR</sequence>
<protein>
    <submittedName>
        <fullName evidence="2">SdpI family protein</fullName>
    </submittedName>
</protein>
<evidence type="ECO:0000256" key="1">
    <source>
        <dbReference type="SAM" id="Phobius"/>
    </source>
</evidence>
<dbReference type="InterPro" id="IPR025962">
    <property type="entry name" value="SdpI/YhfL"/>
</dbReference>
<feature type="transmembrane region" description="Helical" evidence="1">
    <location>
        <begin position="59"/>
        <end position="78"/>
    </location>
</feature>